<evidence type="ECO:0000313" key="2">
    <source>
        <dbReference type="Proteomes" id="UP001153404"/>
    </source>
</evidence>
<dbReference type="Proteomes" id="UP001153404">
    <property type="component" value="Unassembled WGS sequence"/>
</dbReference>
<dbReference type="EMBL" id="JAPDIA010000008">
    <property type="protein sequence ID" value="MDG0812135.1"/>
    <property type="molecule type" value="Genomic_DNA"/>
</dbReference>
<gene>
    <name evidence="1" type="ORF">OMP40_24350</name>
</gene>
<keyword evidence="2" id="KW-1185">Reference proteome</keyword>
<reference evidence="1" key="1">
    <citation type="submission" date="2022-10" db="EMBL/GenBank/DDBJ databases">
        <title>Comparative genomic analysis of Cohnella hashimotonis sp. nov., isolated from the International Space Station.</title>
        <authorList>
            <person name="Simpson A."/>
            <person name="Venkateswaran K."/>
        </authorList>
    </citation>
    <scope>NUCLEOTIDE SEQUENCE</scope>
    <source>
        <strain evidence="1">DSM 28161</strain>
    </source>
</reference>
<sequence length="91" mass="10094">MRRISGSCSTRRCGRRRRSCSWAVPTTGEAGLWHSEAAAAVERLLPRVQSQILLSSNRHRTMARKLSRIVSQTSAMLGGARRAVRFSSGRP</sequence>
<name>A0A9X4KWF8_9BACL</name>
<proteinExistence type="predicted"/>
<protein>
    <submittedName>
        <fullName evidence="1">Uncharacterized protein</fullName>
    </submittedName>
</protein>
<dbReference type="RefSeq" id="WP_277535273.1">
    <property type="nucleotide sequence ID" value="NZ_JAPDIA010000008.1"/>
</dbReference>
<organism evidence="1 2">
    <name type="scientific">Cohnella rhizosphaerae</name>
    <dbReference type="NCBI Taxonomy" id="1457232"/>
    <lineage>
        <taxon>Bacteria</taxon>
        <taxon>Bacillati</taxon>
        <taxon>Bacillota</taxon>
        <taxon>Bacilli</taxon>
        <taxon>Bacillales</taxon>
        <taxon>Paenibacillaceae</taxon>
        <taxon>Cohnella</taxon>
    </lineage>
</organism>
<accession>A0A9X4KWF8</accession>
<comment type="caution">
    <text evidence="1">The sequence shown here is derived from an EMBL/GenBank/DDBJ whole genome shotgun (WGS) entry which is preliminary data.</text>
</comment>
<evidence type="ECO:0000313" key="1">
    <source>
        <dbReference type="EMBL" id="MDG0812135.1"/>
    </source>
</evidence>
<dbReference type="AlphaFoldDB" id="A0A9X4KWF8"/>